<dbReference type="RefSeq" id="WP_247381991.1">
    <property type="nucleotide sequence ID" value="NZ_JALLGV010000013.1"/>
</dbReference>
<dbReference type="AlphaFoldDB" id="A0ABD6CFP6"/>
<proteinExistence type="predicted"/>
<sequence length="98" mass="10791">MGRKPPRLPMNGNTETATVGEQIKNLDDLDRVYVTLDNGQEIDARVAYPYAGDTVRVAISDDMFDLWPGEDGEARVTNPHANGETVGTIESLDVQEAW</sequence>
<reference evidence="1 2" key="1">
    <citation type="journal article" date="2019" name="Int. J. Syst. Evol. Microbiol.">
        <title>The Global Catalogue of Microorganisms (GCM) 10K type strain sequencing project: providing services to taxonomists for standard genome sequencing and annotation.</title>
        <authorList>
            <consortium name="The Broad Institute Genomics Platform"/>
            <consortium name="The Broad Institute Genome Sequencing Center for Infectious Disease"/>
            <person name="Wu L."/>
            <person name="Ma J."/>
        </authorList>
    </citation>
    <scope>NUCLEOTIDE SEQUENCE [LARGE SCALE GENOMIC DNA]</scope>
    <source>
        <strain evidence="1 2">CGMCC 1.12125</strain>
    </source>
</reference>
<gene>
    <name evidence="1" type="ORF">ACFR9U_16150</name>
</gene>
<dbReference type="Proteomes" id="UP001597119">
    <property type="component" value="Unassembled WGS sequence"/>
</dbReference>
<evidence type="ECO:0000313" key="1">
    <source>
        <dbReference type="EMBL" id="MFD1588511.1"/>
    </source>
</evidence>
<name>A0ABD6CFP6_9EURY</name>
<protein>
    <submittedName>
        <fullName evidence="1">Uncharacterized protein</fullName>
    </submittedName>
</protein>
<organism evidence="1 2">
    <name type="scientific">Halorientalis brevis</name>
    <dbReference type="NCBI Taxonomy" id="1126241"/>
    <lineage>
        <taxon>Archaea</taxon>
        <taxon>Methanobacteriati</taxon>
        <taxon>Methanobacteriota</taxon>
        <taxon>Stenosarchaea group</taxon>
        <taxon>Halobacteria</taxon>
        <taxon>Halobacteriales</taxon>
        <taxon>Haloarculaceae</taxon>
        <taxon>Halorientalis</taxon>
    </lineage>
</organism>
<keyword evidence="2" id="KW-1185">Reference proteome</keyword>
<accession>A0ABD6CFP6</accession>
<comment type="caution">
    <text evidence="1">The sequence shown here is derived from an EMBL/GenBank/DDBJ whole genome shotgun (WGS) entry which is preliminary data.</text>
</comment>
<evidence type="ECO:0000313" key="2">
    <source>
        <dbReference type="Proteomes" id="UP001597119"/>
    </source>
</evidence>
<dbReference type="EMBL" id="JBHUDJ010000013">
    <property type="protein sequence ID" value="MFD1588511.1"/>
    <property type="molecule type" value="Genomic_DNA"/>
</dbReference>